<dbReference type="SUPFAM" id="SSF141259">
    <property type="entry name" value="CarD-like"/>
    <property type="match status" value="1"/>
</dbReference>
<dbReference type="InterPro" id="IPR003711">
    <property type="entry name" value="CarD-like/TRCF_RID"/>
</dbReference>
<dbReference type="Gene3D" id="1.20.58.1290">
    <property type="entry name" value="CarD-like, C-terminal domain"/>
    <property type="match status" value="1"/>
</dbReference>
<dbReference type="InterPro" id="IPR036101">
    <property type="entry name" value="CarD-like/TRCF_RID_sf"/>
</dbReference>
<evidence type="ECO:0000313" key="4">
    <source>
        <dbReference type="Proteomes" id="UP000315842"/>
    </source>
</evidence>
<feature type="region of interest" description="Disordered" evidence="1">
    <location>
        <begin position="158"/>
        <end position="180"/>
    </location>
</feature>
<evidence type="ECO:0000256" key="1">
    <source>
        <dbReference type="SAM" id="MobiDB-lite"/>
    </source>
</evidence>
<accession>A0A4Y3KE94</accession>
<organism evidence="3 4">
    <name type="scientific">Cellulomonas uda</name>
    <dbReference type="NCBI Taxonomy" id="1714"/>
    <lineage>
        <taxon>Bacteria</taxon>
        <taxon>Bacillati</taxon>
        <taxon>Actinomycetota</taxon>
        <taxon>Actinomycetes</taxon>
        <taxon>Micrococcales</taxon>
        <taxon>Cellulomonadaceae</taxon>
        <taxon>Cellulomonas</taxon>
    </lineage>
</organism>
<dbReference type="Pfam" id="PF21095">
    <property type="entry name" value="CarD_C"/>
    <property type="match status" value="1"/>
</dbReference>
<dbReference type="Gene3D" id="2.40.10.170">
    <property type="match status" value="1"/>
</dbReference>
<dbReference type="InterPro" id="IPR042215">
    <property type="entry name" value="CarD-like_C"/>
</dbReference>
<proteinExistence type="predicted"/>
<dbReference type="SMART" id="SM01058">
    <property type="entry name" value="CarD_TRCF"/>
    <property type="match status" value="1"/>
</dbReference>
<gene>
    <name evidence="3" type="ORF">CUD01_27260</name>
</gene>
<dbReference type="RefSeq" id="WP_166772012.1">
    <property type="nucleotide sequence ID" value="NZ_BJLP01000054.1"/>
</dbReference>
<sequence>MPFTVGQTVVHPHHGPMRISAVVTRTVRDRVIDYLELEQPEHELHVSVPVPSAATIGLRAVMTRAQVDEVLAVLHDESLPPENGWSRRIKDYSMRLQSGLPTERAVVMREILRHCGHNASGTAERDLLRSAREVLSSELSVALGVTEDAAAALLEEAALDGHETPAPRPRSHRRTAPTAA</sequence>
<feature type="compositionally biased region" description="Basic residues" evidence="1">
    <location>
        <begin position="169"/>
        <end position="180"/>
    </location>
</feature>
<dbReference type="InterPro" id="IPR052531">
    <property type="entry name" value="CarD-like_regulator"/>
</dbReference>
<evidence type="ECO:0000313" key="3">
    <source>
        <dbReference type="EMBL" id="GEA82282.1"/>
    </source>
</evidence>
<dbReference type="PANTHER" id="PTHR38447:SF1">
    <property type="entry name" value="RNA POLYMERASE-BINDING TRANSCRIPTION FACTOR CARD"/>
    <property type="match status" value="1"/>
</dbReference>
<evidence type="ECO:0000259" key="2">
    <source>
        <dbReference type="SMART" id="SM01058"/>
    </source>
</evidence>
<dbReference type="Pfam" id="PF02559">
    <property type="entry name" value="CarD_TRCF_RID"/>
    <property type="match status" value="1"/>
</dbReference>
<reference evidence="3 4" key="1">
    <citation type="submission" date="2019-06" db="EMBL/GenBank/DDBJ databases">
        <title>Whole genome shotgun sequence of Cellulomonas uda NBRC 3747.</title>
        <authorList>
            <person name="Hosoyama A."/>
            <person name="Uohara A."/>
            <person name="Ohji S."/>
            <person name="Ichikawa N."/>
        </authorList>
    </citation>
    <scope>NUCLEOTIDE SEQUENCE [LARGE SCALE GENOMIC DNA]</scope>
    <source>
        <strain evidence="3 4">NBRC 3747</strain>
    </source>
</reference>
<protein>
    <recommendedName>
        <fullName evidence="2">CarD-like/TRCF RNAP-interacting domain-containing protein</fullName>
    </recommendedName>
</protein>
<keyword evidence="4" id="KW-1185">Reference proteome</keyword>
<dbReference type="Proteomes" id="UP000315842">
    <property type="component" value="Unassembled WGS sequence"/>
</dbReference>
<dbReference type="PANTHER" id="PTHR38447">
    <property type="entry name" value="TRANSCRIPTION FACTOR YDEB-RELATED"/>
    <property type="match status" value="1"/>
</dbReference>
<name>A0A4Y3KE94_CELUD</name>
<dbReference type="AlphaFoldDB" id="A0A4Y3KE94"/>
<dbReference type="InterPro" id="IPR048792">
    <property type="entry name" value="CarD_C"/>
</dbReference>
<dbReference type="GO" id="GO:0009303">
    <property type="term" value="P:rRNA transcription"/>
    <property type="evidence" value="ECO:0007669"/>
    <property type="project" value="TreeGrafter"/>
</dbReference>
<feature type="domain" description="CarD-like/TRCF RNAP-interacting" evidence="2">
    <location>
        <begin position="2"/>
        <end position="112"/>
    </location>
</feature>
<comment type="caution">
    <text evidence="3">The sequence shown here is derived from an EMBL/GenBank/DDBJ whole genome shotgun (WGS) entry which is preliminary data.</text>
</comment>
<dbReference type="EMBL" id="BJLP01000054">
    <property type="protein sequence ID" value="GEA82282.1"/>
    <property type="molecule type" value="Genomic_DNA"/>
</dbReference>